<comment type="caution">
    <text evidence="2">The sequence shown here is derived from an EMBL/GenBank/DDBJ whole genome shotgun (WGS) entry which is preliminary data.</text>
</comment>
<dbReference type="EMBL" id="JBBNAE010000007">
    <property type="protein sequence ID" value="KAK9109585.1"/>
    <property type="molecule type" value="Genomic_DNA"/>
</dbReference>
<protein>
    <submittedName>
        <fullName evidence="2">Uncharacterized protein</fullName>
    </submittedName>
</protein>
<evidence type="ECO:0000256" key="1">
    <source>
        <dbReference type="SAM" id="MobiDB-lite"/>
    </source>
</evidence>
<dbReference type="Proteomes" id="UP001417504">
    <property type="component" value="Unassembled WGS sequence"/>
</dbReference>
<name>A0AAP0NKM5_9MAGN</name>
<feature type="compositionally biased region" description="Basic and acidic residues" evidence="1">
    <location>
        <begin position="74"/>
        <end position="96"/>
    </location>
</feature>
<evidence type="ECO:0000313" key="3">
    <source>
        <dbReference type="Proteomes" id="UP001417504"/>
    </source>
</evidence>
<gene>
    <name evidence="2" type="ORF">Sjap_017645</name>
</gene>
<organism evidence="2 3">
    <name type="scientific">Stephania japonica</name>
    <dbReference type="NCBI Taxonomy" id="461633"/>
    <lineage>
        <taxon>Eukaryota</taxon>
        <taxon>Viridiplantae</taxon>
        <taxon>Streptophyta</taxon>
        <taxon>Embryophyta</taxon>
        <taxon>Tracheophyta</taxon>
        <taxon>Spermatophyta</taxon>
        <taxon>Magnoliopsida</taxon>
        <taxon>Ranunculales</taxon>
        <taxon>Menispermaceae</taxon>
        <taxon>Menispermoideae</taxon>
        <taxon>Cissampelideae</taxon>
        <taxon>Stephania</taxon>
    </lineage>
</organism>
<keyword evidence="3" id="KW-1185">Reference proteome</keyword>
<evidence type="ECO:0000313" key="2">
    <source>
        <dbReference type="EMBL" id="KAK9109585.1"/>
    </source>
</evidence>
<dbReference type="AlphaFoldDB" id="A0AAP0NKM5"/>
<accession>A0AAP0NKM5</accession>
<reference evidence="2 3" key="1">
    <citation type="submission" date="2024-01" db="EMBL/GenBank/DDBJ databases">
        <title>Genome assemblies of Stephania.</title>
        <authorList>
            <person name="Yang L."/>
        </authorList>
    </citation>
    <scope>NUCLEOTIDE SEQUENCE [LARGE SCALE GENOMIC DNA]</scope>
    <source>
        <strain evidence="2">QJT</strain>
        <tissue evidence="2">Leaf</tissue>
    </source>
</reference>
<feature type="region of interest" description="Disordered" evidence="1">
    <location>
        <begin position="68"/>
        <end position="96"/>
    </location>
</feature>
<proteinExistence type="predicted"/>
<sequence length="96" mass="11127">MGTVNAIPLKSVEVNEVTPVKDYWSETTEELEVSPSEPYVIIAQNEKEEQDEELEVSPREPEIIIAKNEEEENEMRLEVISERPEEPQKESKEDQL</sequence>